<evidence type="ECO:0000313" key="2">
    <source>
        <dbReference type="EMBL" id="BAC08634.1"/>
    </source>
</evidence>
<accession>Q8DJY9</accession>
<keyword evidence="3" id="KW-1185">Reference proteome</keyword>
<dbReference type="STRING" id="197221.gene:10747675"/>
<dbReference type="KEGG" id="tel:tsl1081"/>
<reference evidence="2 3" key="1">
    <citation type="journal article" date="2002" name="DNA Res.">
        <title>Complete genome structure of the thermophilic cyanobacterium Thermosynechococcus elongatus BP-1.</title>
        <authorList>
            <person name="Nakamura Y."/>
            <person name="Kaneko T."/>
            <person name="Sato S."/>
            <person name="Ikeuchi M."/>
            <person name="Katoh H."/>
            <person name="Sasamoto S."/>
            <person name="Watanabe A."/>
            <person name="Iriguchi M."/>
            <person name="Kawashima K."/>
            <person name="Kimura T."/>
            <person name="Kishida Y."/>
            <person name="Kiyokawa C."/>
            <person name="Kohara M."/>
            <person name="Matsumoto M."/>
            <person name="Matsuno A."/>
            <person name="Nakazaki N."/>
            <person name="Shimpo S."/>
            <person name="Sugimoto M."/>
            <person name="Takeuchi C."/>
            <person name="Yamada M."/>
            <person name="Tabata S."/>
        </authorList>
    </citation>
    <scope>NUCLEOTIDE SEQUENCE [LARGE SCALE GENOMIC DNA]</scope>
    <source>
        <strain evidence="3">IAM M-273 / NIES-2133 / BP-1</strain>
    </source>
</reference>
<gene>
    <name evidence="2" type="ordered locus">tsl1081</name>
</gene>
<dbReference type="Proteomes" id="UP000000440">
    <property type="component" value="Chromosome"/>
</dbReference>
<name>Q8DJY9_THEVB</name>
<dbReference type="AlphaFoldDB" id="Q8DJY9"/>
<proteinExistence type="predicted"/>
<protein>
    <submittedName>
        <fullName evidence="2">Tsl1081 protein</fullName>
    </submittedName>
</protein>
<dbReference type="EMBL" id="BA000039">
    <property type="protein sequence ID" value="BAC08634.1"/>
    <property type="molecule type" value="Genomic_DNA"/>
</dbReference>
<dbReference type="EnsemblBacteria" id="BAC08634">
    <property type="protein sequence ID" value="BAC08634"/>
    <property type="gene ID" value="BAC08634"/>
</dbReference>
<organism evidence="2 3">
    <name type="scientific">Thermosynechococcus vestitus (strain NIES-2133 / IAM M-273 / BP-1)</name>
    <dbReference type="NCBI Taxonomy" id="197221"/>
    <lineage>
        <taxon>Bacteria</taxon>
        <taxon>Bacillati</taxon>
        <taxon>Cyanobacteriota</taxon>
        <taxon>Cyanophyceae</taxon>
        <taxon>Acaryochloridales</taxon>
        <taxon>Thermosynechococcaceae</taxon>
        <taxon>Thermosynechococcus</taxon>
    </lineage>
</organism>
<sequence>MIDLAPKILARNGNFLPIGAIASGDEDRGRIVLRFVNEAERHDGNLDPCIHPSPASRYDRPPPWY</sequence>
<evidence type="ECO:0000313" key="3">
    <source>
        <dbReference type="Proteomes" id="UP000000440"/>
    </source>
</evidence>
<feature type="region of interest" description="Disordered" evidence="1">
    <location>
        <begin position="44"/>
        <end position="65"/>
    </location>
</feature>
<evidence type="ECO:0000256" key="1">
    <source>
        <dbReference type="SAM" id="MobiDB-lite"/>
    </source>
</evidence>